<evidence type="ECO:0000256" key="15">
    <source>
        <dbReference type="RuleBase" id="RU363127"/>
    </source>
</evidence>
<keyword evidence="16" id="KW-1185">Reference proteome</keyword>
<accession>A0A7I4YPJ8</accession>
<keyword evidence="15" id="KW-0333">Golgi apparatus</keyword>
<evidence type="ECO:0000256" key="13">
    <source>
        <dbReference type="PIRSR" id="PIRSR605027-3"/>
    </source>
</evidence>
<feature type="active site" description="Proton donor/acceptor" evidence="11">
    <location>
        <position position="243"/>
    </location>
</feature>
<dbReference type="PANTHER" id="PTHR10896:SF30">
    <property type="entry name" value="GALACTOSYLGALACTOSYLXYLOSYLPROTEIN 3-BETA-GLUCURONOSYLTRANSFERASE"/>
    <property type="match status" value="1"/>
</dbReference>
<dbReference type="WBParaSite" id="HCON_00120380-00001">
    <property type="protein sequence ID" value="HCON_00120380-00001"/>
    <property type="gene ID" value="HCON_00120380"/>
</dbReference>
<dbReference type="InterPro" id="IPR029044">
    <property type="entry name" value="Nucleotide-diphossugar_trans"/>
</dbReference>
<proteinExistence type="inferred from homology"/>
<comment type="pathway">
    <text evidence="15">Protein modification; protein glycosylation.</text>
</comment>
<evidence type="ECO:0000256" key="4">
    <source>
        <dbReference type="ARBA" id="ARBA00022679"/>
    </source>
</evidence>
<dbReference type="Pfam" id="PF03360">
    <property type="entry name" value="Glyco_transf_43"/>
    <property type="match status" value="1"/>
</dbReference>
<feature type="site" description="Interaction with galactose moiety of substrate glycoprotein" evidence="14">
    <location>
        <position position="188"/>
    </location>
</feature>
<keyword evidence="8" id="KW-0472">Membrane</keyword>
<evidence type="ECO:0000256" key="11">
    <source>
        <dbReference type="PIRSR" id="PIRSR605027-1"/>
    </source>
</evidence>
<dbReference type="FunFam" id="3.90.550.10:FF:000147">
    <property type="entry name" value="Galactosylgalactosylxylosylprotein 3-beta-glucuronosyltransferase"/>
    <property type="match status" value="1"/>
</dbReference>
<comment type="catalytic activity">
    <reaction evidence="10 15">
        <text>3-O-(beta-D-galactosyl-(1-&gt;3)-beta-D-galactosyl-(1-&gt;4)-beta-D-xylosyl)-L-seryl-[protein] + UDP-alpha-D-glucuronate = 3-O-(beta-D-GlcA-(1-&gt;3)-beta-D-Gal-(1-&gt;3)-beta-D-Gal-(1-&gt;4)-beta-D-Xyl)-L-seryl-[protein] + UDP + H(+)</text>
        <dbReference type="Rhea" id="RHEA:24168"/>
        <dbReference type="Rhea" id="RHEA-COMP:12571"/>
        <dbReference type="Rhea" id="RHEA-COMP:12573"/>
        <dbReference type="ChEBI" id="CHEBI:15378"/>
        <dbReference type="ChEBI" id="CHEBI:58052"/>
        <dbReference type="ChEBI" id="CHEBI:58223"/>
        <dbReference type="ChEBI" id="CHEBI:132090"/>
        <dbReference type="ChEBI" id="CHEBI:132093"/>
        <dbReference type="EC" id="2.4.1.135"/>
    </reaction>
</comment>
<keyword evidence="7" id="KW-1133">Transmembrane helix</keyword>
<protein>
    <recommendedName>
        <fullName evidence="3 15">Galactosylgalactosylxylosylprotein 3-beta-glucuronosyltransferase</fullName>
        <ecNumber evidence="3 15">2.4.1.135</ecNumber>
    </recommendedName>
</protein>
<dbReference type="GO" id="GO:0000139">
    <property type="term" value="C:Golgi membrane"/>
    <property type="evidence" value="ECO:0007669"/>
    <property type="project" value="UniProtKB-SubCell"/>
</dbReference>
<sequence>MMNSLVRMAKRSSLTSLVCLTLVVAFLTIAATSHNRNRLMFDEKMDALPVPLIIVITPTYKRPTRLADMTRMSNTLRLVPHVHWIAVEDANYTVPYVEDILRRTMHSYTYVAARTPEGYPKRGWYQRTTALQLLRNNTVSVMKNYKEGVVYFGDDDNAYDTRLFTDYIRKVKKLGMWAVGLSGGTPVESPEVMNGTVVGYKVKWGPKRKFAVDMAGFAINLNFILNTTAVFGKSCRSGFGAPEPCFLEDMGFSQDDIEPFGLDEEMAPKKHDVLVWHTRTTQPKFKGETPDAYDGFVVEV</sequence>
<dbReference type="Gene3D" id="3.90.550.10">
    <property type="entry name" value="Spore Coat Polysaccharide Biosynthesis Protein SpsA, Chain A"/>
    <property type="match status" value="1"/>
</dbReference>
<keyword evidence="13 15" id="KW-0479">Metal-binding</keyword>
<evidence type="ECO:0000256" key="1">
    <source>
        <dbReference type="ARBA" id="ARBA00004606"/>
    </source>
</evidence>
<dbReference type="CDD" id="cd00218">
    <property type="entry name" value="GlcAT-I"/>
    <property type="match status" value="1"/>
</dbReference>
<evidence type="ECO:0000313" key="16">
    <source>
        <dbReference type="Proteomes" id="UP000025227"/>
    </source>
</evidence>
<evidence type="ECO:0000256" key="5">
    <source>
        <dbReference type="ARBA" id="ARBA00022692"/>
    </source>
</evidence>
<reference evidence="17" key="1">
    <citation type="submission" date="2020-12" db="UniProtKB">
        <authorList>
            <consortium name="WormBaseParasite"/>
        </authorList>
    </citation>
    <scope>IDENTIFICATION</scope>
    <source>
        <strain evidence="17">MHco3</strain>
    </source>
</reference>
<keyword evidence="13 15" id="KW-0464">Manganese</keyword>
<evidence type="ECO:0000256" key="6">
    <source>
        <dbReference type="ARBA" id="ARBA00022968"/>
    </source>
</evidence>
<dbReference type="AlphaFoldDB" id="A0A7I4YPJ8"/>
<evidence type="ECO:0000256" key="3">
    <source>
        <dbReference type="ARBA" id="ARBA00012641"/>
    </source>
</evidence>
<dbReference type="PANTHER" id="PTHR10896">
    <property type="entry name" value="GALACTOSYLGALACTOSYLXYLOSYLPROTEIN 3-BETA-GLUCURONOSYLTRANSFERASE BETA-1,3-GLUCURONYLTRANSFERASE"/>
    <property type="match status" value="1"/>
</dbReference>
<keyword evidence="6 15" id="KW-0735">Signal-anchor</keyword>
<dbReference type="GO" id="GO:0050650">
    <property type="term" value="P:chondroitin sulfate proteoglycan biosynthetic process"/>
    <property type="evidence" value="ECO:0007669"/>
    <property type="project" value="TreeGrafter"/>
</dbReference>
<dbReference type="OrthoDB" id="675023at2759"/>
<feature type="binding site" evidence="12">
    <location>
        <begin position="277"/>
        <end position="279"/>
    </location>
    <ligand>
        <name>UDP-alpha-D-glucuronate</name>
        <dbReference type="ChEBI" id="CHEBI:58052"/>
    </ligand>
</feature>
<feature type="binding site" evidence="12">
    <location>
        <position position="122"/>
    </location>
    <ligand>
        <name>UDP-alpha-D-glucuronate</name>
        <dbReference type="ChEBI" id="CHEBI:58052"/>
    </ligand>
</feature>
<evidence type="ECO:0000256" key="9">
    <source>
        <dbReference type="ARBA" id="ARBA00023180"/>
    </source>
</evidence>
<dbReference type="SUPFAM" id="SSF53448">
    <property type="entry name" value="Nucleotide-diphospho-sugar transferases"/>
    <property type="match status" value="1"/>
</dbReference>
<dbReference type="Proteomes" id="UP000025227">
    <property type="component" value="Unplaced"/>
</dbReference>
<evidence type="ECO:0000256" key="2">
    <source>
        <dbReference type="ARBA" id="ARBA00007706"/>
    </source>
</evidence>
<dbReference type="EC" id="2.4.1.135" evidence="3 15"/>
<evidence type="ECO:0000256" key="14">
    <source>
        <dbReference type="PIRSR" id="PIRSR605027-4"/>
    </source>
</evidence>
<comment type="cofactor">
    <cofactor evidence="13 15">
        <name>Mn(2+)</name>
        <dbReference type="ChEBI" id="CHEBI:29035"/>
    </cofactor>
</comment>
<keyword evidence="4 15" id="KW-0808">Transferase</keyword>
<keyword evidence="5" id="KW-0812">Transmembrane</keyword>
<name>A0A7I4YPJ8_HAECO</name>
<dbReference type="GO" id="GO:0046872">
    <property type="term" value="F:metal ion binding"/>
    <property type="evidence" value="ECO:0007669"/>
    <property type="project" value="UniProtKB-KW"/>
</dbReference>
<evidence type="ECO:0000256" key="7">
    <source>
        <dbReference type="ARBA" id="ARBA00022989"/>
    </source>
</evidence>
<dbReference type="InterPro" id="IPR005027">
    <property type="entry name" value="Glyco_trans_43"/>
</dbReference>
<keyword evidence="9" id="KW-0325">Glycoprotein</keyword>
<comment type="similarity">
    <text evidence="2 15">Belongs to the glycosyltransferase 43 family.</text>
</comment>
<dbReference type="GO" id="GO:0005975">
    <property type="term" value="P:carbohydrate metabolic process"/>
    <property type="evidence" value="ECO:0007669"/>
    <property type="project" value="TreeGrafter"/>
</dbReference>
<organism evidence="16 17">
    <name type="scientific">Haemonchus contortus</name>
    <name type="common">Barber pole worm</name>
    <dbReference type="NCBI Taxonomy" id="6289"/>
    <lineage>
        <taxon>Eukaryota</taxon>
        <taxon>Metazoa</taxon>
        <taxon>Ecdysozoa</taxon>
        <taxon>Nematoda</taxon>
        <taxon>Chromadorea</taxon>
        <taxon>Rhabditida</taxon>
        <taxon>Rhabditina</taxon>
        <taxon>Rhabditomorpha</taxon>
        <taxon>Strongyloidea</taxon>
        <taxon>Trichostrongylidae</taxon>
        <taxon>Haemonchus</taxon>
    </lineage>
</organism>
<evidence type="ECO:0000313" key="17">
    <source>
        <dbReference type="WBParaSite" id="HCON_00120380-00001"/>
    </source>
</evidence>
<evidence type="ECO:0000256" key="8">
    <source>
        <dbReference type="ARBA" id="ARBA00023136"/>
    </source>
</evidence>
<dbReference type="UniPathway" id="UPA00378"/>
<feature type="binding site" evidence="12">
    <location>
        <begin position="154"/>
        <end position="156"/>
    </location>
    <ligand>
        <name>UDP-alpha-D-glucuronate</name>
        <dbReference type="ChEBI" id="CHEBI:58052"/>
    </ligand>
</feature>
<feature type="binding site" evidence="12">
    <location>
        <position position="127"/>
    </location>
    <ligand>
        <name>UDP-alpha-D-glucuronate</name>
        <dbReference type="ChEBI" id="CHEBI:58052"/>
    </ligand>
</feature>
<comment type="subcellular location">
    <subcellularLocation>
        <location evidence="15">Golgi apparatus membrane</location>
        <topology evidence="15">Single-pass type II membrane protein</topology>
    </subcellularLocation>
    <subcellularLocation>
        <location evidence="1">Membrane</location>
        <topology evidence="1">Single-pass type II membrane protein</topology>
    </subcellularLocation>
</comment>
<feature type="binding site" evidence="13">
    <location>
        <position position="156"/>
    </location>
    <ligand>
        <name>Mn(2+)</name>
        <dbReference type="ChEBI" id="CHEBI:29035"/>
    </ligand>
</feature>
<dbReference type="OMA" id="FDSWPGS"/>
<evidence type="ECO:0000256" key="12">
    <source>
        <dbReference type="PIRSR" id="PIRSR605027-2"/>
    </source>
</evidence>
<evidence type="ECO:0000256" key="10">
    <source>
        <dbReference type="ARBA" id="ARBA00047979"/>
    </source>
</evidence>
<dbReference type="GO" id="GO:0015018">
    <property type="term" value="F:galactosylgalactosylxylosylprotein 3-beta-glucuronosyltransferase activity"/>
    <property type="evidence" value="ECO:0007669"/>
    <property type="project" value="UniProtKB-UniRule"/>
</dbReference>
<feature type="binding site" evidence="12">
    <location>
        <position position="89"/>
    </location>
    <ligand>
        <name>UDP-alpha-D-glucuronate</name>
        <dbReference type="ChEBI" id="CHEBI:58052"/>
    </ligand>
</feature>
<feature type="binding site" evidence="12">
    <location>
        <begin position="58"/>
        <end position="60"/>
    </location>
    <ligand>
        <name>UDP-alpha-D-glucuronate</name>
        <dbReference type="ChEBI" id="CHEBI:58052"/>
    </ligand>
</feature>